<evidence type="ECO:0000256" key="3">
    <source>
        <dbReference type="SAM" id="Phobius"/>
    </source>
</evidence>
<dbReference type="PROSITE" id="PS50293">
    <property type="entry name" value="TPR_REGION"/>
    <property type="match status" value="1"/>
</dbReference>
<proteinExistence type="predicted"/>
<feature type="transmembrane region" description="Helical" evidence="3">
    <location>
        <begin position="63"/>
        <end position="83"/>
    </location>
</feature>
<dbReference type="Pfam" id="PF14559">
    <property type="entry name" value="TPR_19"/>
    <property type="match status" value="1"/>
</dbReference>
<feature type="transmembrane region" description="Helical" evidence="3">
    <location>
        <begin position="95"/>
        <end position="119"/>
    </location>
</feature>
<name>A0A1G2KSD0_9BACT</name>
<keyword evidence="3" id="KW-1133">Transmembrane helix</keyword>
<feature type="transmembrane region" description="Helical" evidence="3">
    <location>
        <begin position="472"/>
        <end position="499"/>
    </location>
</feature>
<dbReference type="Pfam" id="PF13432">
    <property type="entry name" value="TPR_16"/>
    <property type="match status" value="1"/>
</dbReference>
<feature type="transmembrane region" description="Helical" evidence="3">
    <location>
        <begin position="412"/>
        <end position="428"/>
    </location>
</feature>
<dbReference type="InterPro" id="IPR019734">
    <property type="entry name" value="TPR_rpt"/>
</dbReference>
<dbReference type="InterPro" id="IPR011990">
    <property type="entry name" value="TPR-like_helical_dom_sf"/>
</dbReference>
<reference evidence="4 5" key="1">
    <citation type="journal article" date="2016" name="Nat. Commun.">
        <title>Thousands of microbial genomes shed light on interconnected biogeochemical processes in an aquifer system.</title>
        <authorList>
            <person name="Anantharaman K."/>
            <person name="Brown C.T."/>
            <person name="Hug L.A."/>
            <person name="Sharon I."/>
            <person name="Castelle C.J."/>
            <person name="Probst A.J."/>
            <person name="Thomas B.C."/>
            <person name="Singh A."/>
            <person name="Wilkins M.J."/>
            <person name="Karaoz U."/>
            <person name="Brodie E.L."/>
            <person name="Williams K.H."/>
            <person name="Hubbard S.S."/>
            <person name="Banfield J.F."/>
        </authorList>
    </citation>
    <scope>NUCLEOTIDE SEQUENCE [LARGE SCALE GENOMIC DNA]</scope>
</reference>
<feature type="transmembrane region" description="Helical" evidence="3">
    <location>
        <begin position="38"/>
        <end position="57"/>
    </location>
</feature>
<protein>
    <submittedName>
        <fullName evidence="4">Uncharacterized protein</fullName>
    </submittedName>
</protein>
<feature type="repeat" description="TPR" evidence="1">
    <location>
        <begin position="764"/>
        <end position="797"/>
    </location>
</feature>
<comment type="caution">
    <text evidence="4">The sequence shown here is derived from an EMBL/GenBank/DDBJ whole genome shotgun (WGS) entry which is preliminary data.</text>
</comment>
<feature type="transmembrane region" description="Helical" evidence="3">
    <location>
        <begin position="280"/>
        <end position="301"/>
    </location>
</feature>
<dbReference type="Proteomes" id="UP000178710">
    <property type="component" value="Unassembled WGS sequence"/>
</dbReference>
<evidence type="ECO:0000313" key="4">
    <source>
        <dbReference type="EMBL" id="OHA01319.1"/>
    </source>
</evidence>
<sequence length="846" mass="92567">MNPDVRVAQYMEDAYPVEPAVEISEGEFPAAENWWRRIARWSLYAIALLFPILFYPSTIPPTFIKQVLISVLAFIAFISWLGESLLSGRIYYKRSLINAGLGLLLVVLFLSTLFSFQALRGLIGADDAGERFTSFLVFAVIFFVAGGVFYTERESQKFAWAWLGGGLLLGALSLLQFFAPKLVPLAALARADVNPVGTTNAVAILLGFYFLFAVGVLANQGEWIRNRLLQIGLIVVTLVSALNLVVINFRTVWIAVAAGVVVLLGLQFRRATRHATGAMILRRGGLGILFLALALSTFFILSSTSIVSLSQIPVEVGPSYKATVDIARQTLKSHLILGSGPGTFGLDYSMFRDPAINFTNFWGVRFNSGAAFVPTVLATTGVLGVLALILFSLAALISFLRGISRRIDDDPFLAGGVAAVVFGLIIWWLYTTTFAFHIALFALMGILISRLNETTPEGEPKSWWRVSERSAVFATPWATFVTSLVIIFLMVGGVAFLYYTAQQYAAAVNFTAGVNAFGKTERDIDGALNNMNRAVALAPDNDLYYRSLAQVALAKVQVIVNAPNANQNPNLLNDFRAAVQSSISYAQRASDINSKESLNWSTLGFVYQSLVSLIDGSETAALSAYDNAAKYDPKNPIYEFNKASVYSAMVDRAQLRLSQSGVQQQAVDAFTKQIADNLENARVSLVKSLQLKPDYPQANYLLAQVLIRQGNLAGAITQVETVKQLAFNDIGVAFQLGVLYYQAGQFDKAEGEFRRAVSINPSYSNARYFLGLLADRRKDTQEALNQFAEIQKFNPDNSEVQRIIKNLQLGKAALDGISPPAPAPTQRKEPPVNDSGQPTGNERPRS</sequence>
<gene>
    <name evidence="4" type="ORF">A3C12_00190</name>
</gene>
<feature type="transmembrane region" description="Helical" evidence="3">
    <location>
        <begin position="158"/>
        <end position="179"/>
    </location>
</feature>
<feature type="transmembrane region" description="Helical" evidence="3">
    <location>
        <begin position="199"/>
        <end position="219"/>
    </location>
</feature>
<dbReference type="Gene3D" id="1.25.40.10">
    <property type="entry name" value="Tetratricopeptide repeat domain"/>
    <property type="match status" value="2"/>
</dbReference>
<evidence type="ECO:0000313" key="5">
    <source>
        <dbReference type="Proteomes" id="UP000178710"/>
    </source>
</evidence>
<dbReference type="PANTHER" id="PTHR12558:SF47">
    <property type="entry name" value="LIPOPOLYSACCHARIDE ASSEMBLY PROTEIN B"/>
    <property type="match status" value="1"/>
</dbReference>
<organism evidence="4 5">
    <name type="scientific">Candidatus Sungbacteria bacterium RIFCSPHIGHO2_02_FULL_49_20</name>
    <dbReference type="NCBI Taxonomy" id="1802272"/>
    <lineage>
        <taxon>Bacteria</taxon>
        <taxon>Candidatus Sungiibacteriota</taxon>
    </lineage>
</organism>
<feature type="repeat" description="TPR" evidence="1">
    <location>
        <begin position="730"/>
        <end position="763"/>
    </location>
</feature>
<dbReference type="AlphaFoldDB" id="A0A1G2KSD0"/>
<dbReference type="PANTHER" id="PTHR12558">
    <property type="entry name" value="CELL DIVISION CYCLE 16,23,27"/>
    <property type="match status" value="1"/>
</dbReference>
<dbReference type="SUPFAM" id="SSF48452">
    <property type="entry name" value="TPR-like"/>
    <property type="match status" value="2"/>
</dbReference>
<feature type="region of interest" description="Disordered" evidence="2">
    <location>
        <begin position="814"/>
        <end position="846"/>
    </location>
</feature>
<accession>A0A1G2KSD0</accession>
<evidence type="ECO:0000256" key="2">
    <source>
        <dbReference type="SAM" id="MobiDB-lite"/>
    </source>
</evidence>
<feature type="transmembrane region" description="Helical" evidence="3">
    <location>
        <begin position="228"/>
        <end position="246"/>
    </location>
</feature>
<feature type="transmembrane region" description="Helical" evidence="3">
    <location>
        <begin position="252"/>
        <end position="268"/>
    </location>
</feature>
<keyword evidence="3" id="KW-0812">Transmembrane</keyword>
<feature type="transmembrane region" description="Helical" evidence="3">
    <location>
        <begin position="371"/>
        <end position="400"/>
    </location>
</feature>
<keyword evidence="1" id="KW-0802">TPR repeat</keyword>
<evidence type="ECO:0000256" key="1">
    <source>
        <dbReference type="PROSITE-ProRule" id="PRU00339"/>
    </source>
</evidence>
<dbReference type="SMART" id="SM00028">
    <property type="entry name" value="TPR"/>
    <property type="match status" value="3"/>
</dbReference>
<keyword evidence="3" id="KW-0472">Membrane</keyword>
<feature type="transmembrane region" description="Helical" evidence="3">
    <location>
        <begin position="131"/>
        <end position="151"/>
    </location>
</feature>
<dbReference type="EMBL" id="MHQK01000030">
    <property type="protein sequence ID" value="OHA01319.1"/>
    <property type="molecule type" value="Genomic_DNA"/>
</dbReference>
<dbReference type="PROSITE" id="PS50005">
    <property type="entry name" value="TPR"/>
    <property type="match status" value="2"/>
</dbReference>